<evidence type="ECO:0000313" key="1">
    <source>
        <dbReference type="EMBL" id="JAH13122.1"/>
    </source>
</evidence>
<accession>A0A0E9Q9A8</accession>
<proteinExistence type="predicted"/>
<sequence length="19" mass="2273">MSFLLTRATQRRLSCFVSR</sequence>
<dbReference type="EMBL" id="GBXM01095455">
    <property type="protein sequence ID" value="JAH13122.1"/>
    <property type="molecule type" value="Transcribed_RNA"/>
</dbReference>
<reference evidence="1" key="2">
    <citation type="journal article" date="2015" name="Fish Shellfish Immunol.">
        <title>Early steps in the European eel (Anguilla anguilla)-Vibrio vulnificus interaction in the gills: Role of the RtxA13 toxin.</title>
        <authorList>
            <person name="Callol A."/>
            <person name="Pajuelo D."/>
            <person name="Ebbesson L."/>
            <person name="Teles M."/>
            <person name="MacKenzie S."/>
            <person name="Amaro C."/>
        </authorList>
    </citation>
    <scope>NUCLEOTIDE SEQUENCE</scope>
</reference>
<protein>
    <submittedName>
        <fullName evidence="1">Uncharacterized protein</fullName>
    </submittedName>
</protein>
<organism evidence="1">
    <name type="scientific">Anguilla anguilla</name>
    <name type="common">European freshwater eel</name>
    <name type="synonym">Muraena anguilla</name>
    <dbReference type="NCBI Taxonomy" id="7936"/>
    <lineage>
        <taxon>Eukaryota</taxon>
        <taxon>Metazoa</taxon>
        <taxon>Chordata</taxon>
        <taxon>Craniata</taxon>
        <taxon>Vertebrata</taxon>
        <taxon>Euteleostomi</taxon>
        <taxon>Actinopterygii</taxon>
        <taxon>Neopterygii</taxon>
        <taxon>Teleostei</taxon>
        <taxon>Anguilliformes</taxon>
        <taxon>Anguillidae</taxon>
        <taxon>Anguilla</taxon>
    </lineage>
</organism>
<name>A0A0E9Q9A8_ANGAN</name>
<dbReference type="AlphaFoldDB" id="A0A0E9Q9A8"/>
<reference evidence="1" key="1">
    <citation type="submission" date="2014-11" db="EMBL/GenBank/DDBJ databases">
        <authorList>
            <person name="Amaro Gonzalez C."/>
        </authorList>
    </citation>
    <scope>NUCLEOTIDE SEQUENCE</scope>
</reference>